<dbReference type="InterPro" id="IPR036397">
    <property type="entry name" value="RNaseH_sf"/>
</dbReference>
<dbReference type="CDD" id="cd09274">
    <property type="entry name" value="RNase_HI_RT_Ty3"/>
    <property type="match status" value="1"/>
</dbReference>
<keyword evidence="5" id="KW-0378">Hydrolase</keyword>
<keyword evidence="4" id="KW-0255">Endonuclease</keyword>
<evidence type="ECO:0000256" key="4">
    <source>
        <dbReference type="ARBA" id="ARBA00022759"/>
    </source>
</evidence>
<dbReference type="Gene3D" id="3.10.10.10">
    <property type="entry name" value="HIV Type 1 Reverse Transcriptase, subunit A, domain 1"/>
    <property type="match status" value="1"/>
</dbReference>
<dbReference type="InterPro" id="IPR041373">
    <property type="entry name" value="RT_RNaseH"/>
</dbReference>
<organism evidence="8 9">
    <name type="scientific">Cucumis melo var. makuwa</name>
    <name type="common">Oriental melon</name>
    <dbReference type="NCBI Taxonomy" id="1194695"/>
    <lineage>
        <taxon>Eukaryota</taxon>
        <taxon>Viridiplantae</taxon>
        <taxon>Streptophyta</taxon>
        <taxon>Embryophyta</taxon>
        <taxon>Tracheophyta</taxon>
        <taxon>Spermatophyta</taxon>
        <taxon>Magnoliopsida</taxon>
        <taxon>eudicotyledons</taxon>
        <taxon>Gunneridae</taxon>
        <taxon>Pentapetalae</taxon>
        <taxon>rosids</taxon>
        <taxon>fabids</taxon>
        <taxon>Cucurbitales</taxon>
        <taxon>Cucurbitaceae</taxon>
        <taxon>Benincaseae</taxon>
        <taxon>Cucumis</taxon>
    </lineage>
</organism>
<dbReference type="GO" id="GO:0015074">
    <property type="term" value="P:DNA integration"/>
    <property type="evidence" value="ECO:0007669"/>
    <property type="project" value="InterPro"/>
</dbReference>
<keyword evidence="2" id="KW-0548">Nucleotidyltransferase</keyword>
<dbReference type="GO" id="GO:0016787">
    <property type="term" value="F:hydrolase activity"/>
    <property type="evidence" value="ECO:0007669"/>
    <property type="project" value="UniProtKB-KW"/>
</dbReference>
<dbReference type="GO" id="GO:0003676">
    <property type="term" value="F:nucleic acid binding"/>
    <property type="evidence" value="ECO:0007669"/>
    <property type="project" value="InterPro"/>
</dbReference>
<dbReference type="PANTHER" id="PTHR37984">
    <property type="entry name" value="PROTEIN CBG26694"/>
    <property type="match status" value="1"/>
</dbReference>
<dbReference type="InterPro" id="IPR041588">
    <property type="entry name" value="Integrase_H2C2"/>
</dbReference>
<dbReference type="InterPro" id="IPR012337">
    <property type="entry name" value="RNaseH-like_sf"/>
</dbReference>
<evidence type="ECO:0000256" key="2">
    <source>
        <dbReference type="ARBA" id="ARBA00022695"/>
    </source>
</evidence>
<name>A0A5D3CTN6_CUCMM</name>
<dbReference type="Gene3D" id="3.10.20.370">
    <property type="match status" value="1"/>
</dbReference>
<dbReference type="Pfam" id="PF17917">
    <property type="entry name" value="RT_RNaseH"/>
    <property type="match status" value="1"/>
</dbReference>
<dbReference type="SUPFAM" id="SSF56672">
    <property type="entry name" value="DNA/RNA polymerases"/>
    <property type="match status" value="1"/>
</dbReference>
<proteinExistence type="predicted"/>
<dbReference type="InterPro" id="IPR001584">
    <property type="entry name" value="Integrase_cat-core"/>
</dbReference>
<dbReference type="Gene3D" id="1.10.340.70">
    <property type="match status" value="1"/>
</dbReference>
<dbReference type="Pfam" id="PF00078">
    <property type="entry name" value="RVT_1"/>
    <property type="match status" value="1"/>
</dbReference>
<reference evidence="8 9" key="1">
    <citation type="submission" date="2019-08" db="EMBL/GenBank/DDBJ databases">
        <title>Draft genome sequences of two oriental melons (Cucumis melo L. var makuwa).</title>
        <authorList>
            <person name="Kwon S.-Y."/>
        </authorList>
    </citation>
    <scope>NUCLEOTIDE SEQUENCE [LARGE SCALE GENOMIC DNA]</scope>
    <source>
        <strain evidence="9">cv. Chang Bougi</strain>
        <tissue evidence="8">Leaf</tissue>
    </source>
</reference>
<feature type="domain" description="Integrase catalytic" evidence="7">
    <location>
        <begin position="564"/>
        <end position="740"/>
    </location>
</feature>
<evidence type="ECO:0000256" key="1">
    <source>
        <dbReference type="ARBA" id="ARBA00022679"/>
    </source>
</evidence>
<keyword evidence="1" id="KW-0808">Transferase</keyword>
<dbReference type="Gene3D" id="3.30.420.10">
    <property type="entry name" value="Ribonuclease H-like superfamily/Ribonuclease H"/>
    <property type="match status" value="1"/>
</dbReference>
<dbReference type="SUPFAM" id="SSF53098">
    <property type="entry name" value="Ribonuclease H-like"/>
    <property type="match status" value="1"/>
</dbReference>
<evidence type="ECO:0000313" key="8">
    <source>
        <dbReference type="EMBL" id="TYK13549.1"/>
    </source>
</evidence>
<gene>
    <name evidence="8" type="ORF">E5676_scaffold299G00250</name>
</gene>
<keyword evidence="6" id="KW-0695">RNA-directed DNA polymerase</keyword>
<dbReference type="Pfam" id="PF17921">
    <property type="entry name" value="Integrase_H2C2"/>
    <property type="match status" value="1"/>
</dbReference>
<dbReference type="InterPro" id="IPR043502">
    <property type="entry name" value="DNA/RNA_pol_sf"/>
</dbReference>
<dbReference type="AlphaFoldDB" id="A0A5D3CTN6"/>
<sequence>MEVVAWSGVEFASGVDNQDIPLTRVLENPLKRHCTSLLLPNSEEFLPLPVRRPSELHVGLEVEPLSSVLSVSTPSREDFNVILGMDWLSVNHASIDCFGKEVVFNPPSGPSFKFRGQAFRYQRAKVSLSSEPVVREYPDVFPEELPGLQPPRKIDFAIELEPDTAPISRAPYRMALAELKELKGTTVFSKIDLRSGYHQLKIRDSDIPKTAFCSRYGHYEFIVMSFGLTNAPAVFMDLMNRVFKDFLDSFVIVFIDNILIYSKIEAEHEEHLHKVLETLRANRLYAMFSKCEFWLNKVSFLGHVVSSEAVSLDPTNIEAVTNWPRPSTVSKIRSFLGLAGYYRSFQKLKQKLVTAPVLTGLDGSGSFVIYSDAFKKGLGCVLMQQGKVVAYASRQLKSHEQNYPTHNLKLAAVVFALKIWRHYLYGEKIQIFTDHKSLKYFFTQKELNMRQRRWLELVKDYDCEILYHPGKANVVADALSRKVAHSAAFITKQAPLLKDFERAEIAVSVGEVTSQLAQLSVQPTLRQRIIVAQLNDPYLVEKHRLVETCAVKTELLTEAHSSPFTMHPRSTKMYQDLRSVYWWRNMKREVVDFVRLPKTLKGYTVIWVVVDRLTKSAHFVSGKSTYTASKWGQLYMTEIVRLHGVPVSIVSDRDARFTSKFWKALQLALSTRLDFSTTFHPQTDDQTERLNQVLEDMLRACVLEFSGSWDSHLHLMEFAYNNSYQATIGMTPFEALYGKCCRSPICWGEVGSRFEVEDMVFLKVAPMKDVLRFQKKGKLSPLHDVFNVSMLRRYVADPTHVVDFEPLQISENLSYEEQLVEILVREVKKLRSREISLVKVLWRNHGVE</sequence>
<evidence type="ECO:0000256" key="5">
    <source>
        <dbReference type="ARBA" id="ARBA00022801"/>
    </source>
</evidence>
<dbReference type="EMBL" id="SSTD01009863">
    <property type="protein sequence ID" value="TYK13549.1"/>
    <property type="molecule type" value="Genomic_DNA"/>
</dbReference>
<dbReference type="GO" id="GO:0003964">
    <property type="term" value="F:RNA-directed DNA polymerase activity"/>
    <property type="evidence" value="ECO:0007669"/>
    <property type="project" value="UniProtKB-KW"/>
</dbReference>
<evidence type="ECO:0000256" key="3">
    <source>
        <dbReference type="ARBA" id="ARBA00022722"/>
    </source>
</evidence>
<dbReference type="GO" id="GO:0004519">
    <property type="term" value="F:endonuclease activity"/>
    <property type="evidence" value="ECO:0007669"/>
    <property type="project" value="UniProtKB-KW"/>
</dbReference>
<dbReference type="Gene3D" id="3.30.70.270">
    <property type="match status" value="2"/>
</dbReference>
<evidence type="ECO:0000313" key="9">
    <source>
        <dbReference type="Proteomes" id="UP000321947"/>
    </source>
</evidence>
<dbReference type="Pfam" id="PF08284">
    <property type="entry name" value="RVP_2"/>
    <property type="match status" value="1"/>
</dbReference>
<dbReference type="PANTHER" id="PTHR37984:SF5">
    <property type="entry name" value="PROTEIN NYNRIN-LIKE"/>
    <property type="match status" value="1"/>
</dbReference>
<dbReference type="CDD" id="cd01647">
    <property type="entry name" value="RT_LTR"/>
    <property type="match status" value="1"/>
</dbReference>
<evidence type="ECO:0000256" key="6">
    <source>
        <dbReference type="ARBA" id="ARBA00022918"/>
    </source>
</evidence>
<accession>A0A5D3CTN6</accession>
<dbReference type="InterPro" id="IPR043128">
    <property type="entry name" value="Rev_trsase/Diguanyl_cyclase"/>
</dbReference>
<protein>
    <submittedName>
        <fullName evidence="8">Ty3-gypsy retrotransposon protein</fullName>
    </submittedName>
</protein>
<comment type="caution">
    <text evidence="8">The sequence shown here is derived from an EMBL/GenBank/DDBJ whole genome shotgun (WGS) entry which is preliminary data.</text>
</comment>
<dbReference type="InterPro" id="IPR000477">
    <property type="entry name" value="RT_dom"/>
</dbReference>
<dbReference type="Proteomes" id="UP000321947">
    <property type="component" value="Unassembled WGS sequence"/>
</dbReference>
<dbReference type="InterPro" id="IPR050951">
    <property type="entry name" value="Retrovirus_Pol_polyprotein"/>
</dbReference>
<evidence type="ECO:0000259" key="7">
    <source>
        <dbReference type="PROSITE" id="PS50994"/>
    </source>
</evidence>
<dbReference type="PROSITE" id="PS50994">
    <property type="entry name" value="INTEGRASE"/>
    <property type="match status" value="1"/>
</dbReference>
<keyword evidence="3" id="KW-0540">Nuclease</keyword>